<dbReference type="InterPro" id="IPR045338">
    <property type="entry name" value="DUF6535"/>
</dbReference>
<evidence type="ECO:0000313" key="3">
    <source>
        <dbReference type="EMBL" id="KAF7359697.1"/>
    </source>
</evidence>
<evidence type="ECO:0000313" key="4">
    <source>
        <dbReference type="Proteomes" id="UP000620124"/>
    </source>
</evidence>
<reference evidence="3" key="1">
    <citation type="submission" date="2020-05" db="EMBL/GenBank/DDBJ databases">
        <title>Mycena genomes resolve the evolution of fungal bioluminescence.</title>
        <authorList>
            <person name="Tsai I.J."/>
        </authorList>
    </citation>
    <scope>NUCLEOTIDE SEQUENCE</scope>
    <source>
        <strain evidence="3">CCC161011</strain>
    </source>
</reference>
<proteinExistence type="predicted"/>
<organism evidence="3 4">
    <name type="scientific">Mycena venus</name>
    <dbReference type="NCBI Taxonomy" id="2733690"/>
    <lineage>
        <taxon>Eukaryota</taxon>
        <taxon>Fungi</taxon>
        <taxon>Dikarya</taxon>
        <taxon>Basidiomycota</taxon>
        <taxon>Agaricomycotina</taxon>
        <taxon>Agaricomycetes</taxon>
        <taxon>Agaricomycetidae</taxon>
        <taxon>Agaricales</taxon>
        <taxon>Marasmiineae</taxon>
        <taxon>Mycenaceae</taxon>
        <taxon>Mycena</taxon>
    </lineage>
</organism>
<dbReference type="AlphaFoldDB" id="A0A8H7D544"/>
<keyword evidence="4" id="KW-1185">Reference proteome</keyword>
<dbReference type="Pfam" id="PF20153">
    <property type="entry name" value="DUF6535"/>
    <property type="match status" value="1"/>
</dbReference>
<feature type="transmembrane region" description="Helical" evidence="1">
    <location>
        <begin position="204"/>
        <end position="226"/>
    </location>
</feature>
<protein>
    <recommendedName>
        <fullName evidence="2">DUF6535 domain-containing protein</fullName>
    </recommendedName>
</protein>
<keyword evidence="1" id="KW-0472">Membrane</keyword>
<feature type="domain" description="DUF6535" evidence="2">
    <location>
        <begin position="20"/>
        <end position="196"/>
    </location>
</feature>
<keyword evidence="1" id="KW-1133">Transmembrane helix</keyword>
<evidence type="ECO:0000256" key="1">
    <source>
        <dbReference type="SAM" id="Phobius"/>
    </source>
</evidence>
<sequence>MPSSAGEKLDRDELAGVRLWGVYISEAEKYDKALVEGWKSDMKGILIFAGLFSTSLTAFLVESYQSLAPDQGAITIALLAQISRQLAAPENTSSVNLEALSAFEPSDSSIVCNTLWFLSLGLSLCCALIATLVEQWSRDFVQSTEMRPSPVVRARVVSYLYFGLQRFGMHTVVQFIPFLLHLSLILFFAGLVAFLYPISKMLSLVIAAILGLISAAYLFLTVLPMLCFDSPYRTPLSAMLWGLLQQLGALLHPHKKLYFRQRTSTFQKQRTPPKQ</sequence>
<feature type="transmembrane region" description="Helical" evidence="1">
    <location>
        <begin position="178"/>
        <end position="197"/>
    </location>
</feature>
<evidence type="ECO:0000259" key="2">
    <source>
        <dbReference type="Pfam" id="PF20153"/>
    </source>
</evidence>
<dbReference type="EMBL" id="JACAZI010000005">
    <property type="protein sequence ID" value="KAF7359697.1"/>
    <property type="molecule type" value="Genomic_DNA"/>
</dbReference>
<dbReference type="Proteomes" id="UP000620124">
    <property type="component" value="Unassembled WGS sequence"/>
</dbReference>
<gene>
    <name evidence="3" type="ORF">MVEN_00694100</name>
</gene>
<feature type="transmembrane region" description="Helical" evidence="1">
    <location>
        <begin position="44"/>
        <end position="61"/>
    </location>
</feature>
<comment type="caution">
    <text evidence="3">The sequence shown here is derived from an EMBL/GenBank/DDBJ whole genome shotgun (WGS) entry which is preliminary data.</text>
</comment>
<accession>A0A8H7D544</accession>
<keyword evidence="1" id="KW-0812">Transmembrane</keyword>
<dbReference type="OrthoDB" id="3221808at2759"/>
<feature type="transmembrane region" description="Helical" evidence="1">
    <location>
        <begin position="115"/>
        <end position="133"/>
    </location>
</feature>
<name>A0A8H7D544_9AGAR</name>